<comment type="caution">
    <text evidence="1">The sequence shown here is derived from an EMBL/GenBank/DDBJ whole genome shotgun (WGS) entry which is preliminary data.</text>
</comment>
<organism evidence="1 2">
    <name type="scientific">Kluyvera ascorbata</name>
    <dbReference type="NCBI Taxonomy" id="51288"/>
    <lineage>
        <taxon>Bacteria</taxon>
        <taxon>Pseudomonadati</taxon>
        <taxon>Pseudomonadota</taxon>
        <taxon>Gammaproteobacteria</taxon>
        <taxon>Enterobacterales</taxon>
        <taxon>Enterobacteriaceae</taxon>
        <taxon>Kluyvera</taxon>
    </lineage>
</organism>
<reference evidence="1 2" key="1">
    <citation type="submission" date="2023-10" db="EMBL/GenBank/DDBJ databases">
        <title>Wastewater isolates of ESBL- and carbapenemase-producing Gram-negative bacteria from New Zealand.</title>
        <authorList>
            <person name="Straub C."/>
            <person name="Weaver L."/>
            <person name="Cornelius A."/>
            <person name="Mcgill E."/>
            <person name="Dyet K."/>
            <person name="White L."/>
            <person name="Pattis I."/>
        </authorList>
    </citation>
    <scope>NUCLEOTIDE SEQUENCE [LARGE SCALE GENOMIC DNA]</scope>
    <source>
        <strain evidence="1 2">ESBL09</strain>
    </source>
</reference>
<dbReference type="RefSeq" id="WP_331388062.1">
    <property type="nucleotide sequence ID" value="NZ_JAZKKV010000001.1"/>
</dbReference>
<evidence type="ECO:0000313" key="1">
    <source>
        <dbReference type="EMBL" id="MEE9654116.1"/>
    </source>
</evidence>
<dbReference type="Proteomes" id="UP001331691">
    <property type="component" value="Unassembled WGS sequence"/>
</dbReference>
<accession>A0AB35X5R0</accession>
<sequence>MITFNPEKGIKNYIKNELAKFGHRYNENLRWEENLLVTYSLNRKIPSAIPRAVIELPDIIVPPHLIDGYNSLKRRIIKGSSIRGHLSTTSAKFKFHDLLLNYWNIHHLHLSDVKYNNGFYERTGYVVFCVIYDNAVIIIDIMPHPTAQNDGWFNIELIEKIHLLIPEVIDEFKTSHLTGHILTATERKALHTKHMNYAMRLKDGTVYTLNGVMSNGESFKDTLRLMHLKSNIAYLDSVVRDNISEFEKTLNTTDCELTMTVEDAGRTHECLVFERYG</sequence>
<gene>
    <name evidence="1" type="ORF">V4836_08085</name>
</gene>
<dbReference type="AlphaFoldDB" id="A0AB35X5R0"/>
<protein>
    <submittedName>
        <fullName evidence="1">Uncharacterized protein</fullName>
    </submittedName>
</protein>
<proteinExistence type="predicted"/>
<dbReference type="EMBL" id="JAZKKV010000001">
    <property type="protein sequence ID" value="MEE9654116.1"/>
    <property type="molecule type" value="Genomic_DNA"/>
</dbReference>
<keyword evidence="2" id="KW-1185">Reference proteome</keyword>
<evidence type="ECO:0000313" key="2">
    <source>
        <dbReference type="Proteomes" id="UP001331691"/>
    </source>
</evidence>
<name>A0AB35X5R0_9ENTR</name>